<sequence>MNHEITFKFNIKRYITYTIIYILLYVLMVILYNKLFTLDEHIYSVPKENSIELAVSIILNNLKNLLMYIIFFPLMPLFWCIDFITTTWAIFVSIESVGISVTIFKLLPHGLIEVPNYTLYSSISFLMMRDFYKNFKKSMSVTYFCRYRRIIFINVILVIFAGLVEGLLT</sequence>
<feature type="transmembrane region" description="Helical" evidence="1">
    <location>
        <begin position="106"/>
        <end position="128"/>
    </location>
</feature>
<dbReference type="OrthoDB" id="2237418at2"/>
<proteinExistence type="predicted"/>
<evidence type="ECO:0000313" key="3">
    <source>
        <dbReference type="Proteomes" id="UP000196365"/>
    </source>
</evidence>
<dbReference type="EMBL" id="FUWV01000009">
    <property type="protein sequence ID" value="SJZ75097.1"/>
    <property type="molecule type" value="Genomic_DNA"/>
</dbReference>
<dbReference type="AlphaFoldDB" id="A0A1T4N7S4"/>
<keyword evidence="1" id="KW-1133">Transmembrane helix</keyword>
<feature type="transmembrane region" description="Helical" evidence="1">
    <location>
        <begin position="14"/>
        <end position="32"/>
    </location>
</feature>
<accession>A0A1T4N7S4</accession>
<dbReference type="InterPro" id="IPR002798">
    <property type="entry name" value="SpoIIM-like"/>
</dbReference>
<organism evidence="2 3">
    <name type="scientific">Garciella nitratireducens DSM 15102</name>
    <dbReference type="NCBI Taxonomy" id="1121911"/>
    <lineage>
        <taxon>Bacteria</taxon>
        <taxon>Bacillati</taxon>
        <taxon>Bacillota</taxon>
        <taxon>Clostridia</taxon>
        <taxon>Eubacteriales</taxon>
        <taxon>Eubacteriaceae</taxon>
        <taxon>Garciella</taxon>
    </lineage>
</organism>
<dbReference type="Proteomes" id="UP000196365">
    <property type="component" value="Unassembled WGS sequence"/>
</dbReference>
<keyword evidence="1" id="KW-0472">Membrane</keyword>
<feature type="transmembrane region" description="Helical" evidence="1">
    <location>
        <begin position="149"/>
        <end position="168"/>
    </location>
</feature>
<reference evidence="2 3" key="1">
    <citation type="submission" date="2017-02" db="EMBL/GenBank/DDBJ databases">
        <authorList>
            <person name="Peterson S.W."/>
        </authorList>
    </citation>
    <scope>NUCLEOTIDE SEQUENCE [LARGE SCALE GENOMIC DNA]</scope>
    <source>
        <strain evidence="2 3">DSM 15102</strain>
    </source>
</reference>
<dbReference type="RefSeq" id="WP_087678988.1">
    <property type="nucleotide sequence ID" value="NZ_FUWV01000009.1"/>
</dbReference>
<feature type="transmembrane region" description="Helical" evidence="1">
    <location>
        <begin position="65"/>
        <end position="94"/>
    </location>
</feature>
<evidence type="ECO:0000256" key="1">
    <source>
        <dbReference type="SAM" id="Phobius"/>
    </source>
</evidence>
<protein>
    <submittedName>
        <fullName evidence="2">Stage II sporulation protein M</fullName>
    </submittedName>
</protein>
<gene>
    <name evidence="2" type="ORF">SAMN02745973_01591</name>
</gene>
<keyword evidence="1" id="KW-0812">Transmembrane</keyword>
<keyword evidence="3" id="KW-1185">Reference proteome</keyword>
<dbReference type="Pfam" id="PF01944">
    <property type="entry name" value="SpoIIM"/>
    <property type="match status" value="1"/>
</dbReference>
<evidence type="ECO:0000313" key="2">
    <source>
        <dbReference type="EMBL" id="SJZ75097.1"/>
    </source>
</evidence>
<name>A0A1T4N7S4_9FIRM</name>